<dbReference type="EMBL" id="JAODUP010000137">
    <property type="protein sequence ID" value="KAK2160278.1"/>
    <property type="molecule type" value="Genomic_DNA"/>
</dbReference>
<evidence type="ECO:0000256" key="9">
    <source>
        <dbReference type="RuleBase" id="RU364020"/>
    </source>
</evidence>
<dbReference type="GO" id="GO:0008146">
    <property type="term" value="F:sulfotransferase activity"/>
    <property type="evidence" value="ECO:0007669"/>
    <property type="project" value="InterPro"/>
</dbReference>
<keyword evidence="9" id="KW-0735">Signal-anchor</keyword>
<dbReference type="PANTHER" id="PTHR12137:SF54">
    <property type="entry name" value="CARBOHYDRATE SULFOTRANSFERASE"/>
    <property type="match status" value="1"/>
</dbReference>
<protein>
    <recommendedName>
        <fullName evidence="9">Carbohydrate sulfotransferase</fullName>
        <ecNumber evidence="9">2.8.2.-</ecNumber>
    </recommendedName>
</protein>
<keyword evidence="4 9" id="KW-0812">Transmembrane</keyword>
<reference evidence="10" key="1">
    <citation type="journal article" date="2023" name="Mol. Biol. Evol.">
        <title>Third-Generation Sequencing Reveals the Adaptive Role of the Epigenome in Three Deep-Sea Polychaetes.</title>
        <authorList>
            <person name="Perez M."/>
            <person name="Aroh O."/>
            <person name="Sun Y."/>
            <person name="Lan Y."/>
            <person name="Juniper S.K."/>
            <person name="Young C.R."/>
            <person name="Angers B."/>
            <person name="Qian P.Y."/>
        </authorList>
    </citation>
    <scope>NUCLEOTIDE SEQUENCE</scope>
    <source>
        <strain evidence="10">P08H-3</strain>
    </source>
</reference>
<comment type="subcellular location">
    <subcellularLocation>
        <location evidence="1 9">Golgi apparatus membrane</location>
        <topology evidence="1 9">Single-pass type II membrane protein</topology>
    </subcellularLocation>
</comment>
<sequence>MENVSAAKIFTGKSPSSMAQFRGKALVVVTLTSAILFAYAWFNVSLIQNDDVGKAIQNQRRIGAIQMADHQDSVPDNVGYLDPGVKKAATKRAICDNSIRIGHLNRICDDMKLTNEPIPWQELSGRHWIVDDAHRVFYCLIPKAATHTIRQLLATPILGRLNVSVLYPMQSYLSATGFRLLYHLDEDERRAVLDDYFKMIVVRHPLDRLRSAYANKMKQAGTLNWQVLHKHQHIIEEFLRRKGKLAGVDGDSFDPMNMTIEFEEFVDLIGVDDKQFVDEHWMTFYDTCFPCSIHYDAVMRVETLEGDASALYRFVGSDNGSEPTVGLNNADLSLDPASKLSAIRSVFRKIPANVMARMLRIYDKDFRMFGYHWDPDEGATCHISSDNFTGECC</sequence>
<keyword evidence="7 9" id="KW-0472">Membrane</keyword>
<evidence type="ECO:0000256" key="3">
    <source>
        <dbReference type="ARBA" id="ARBA00022679"/>
    </source>
</evidence>
<name>A0AAD9JVW0_9ANNE</name>
<keyword evidence="6 9" id="KW-0333">Golgi apparatus</keyword>
<dbReference type="GO" id="GO:0000139">
    <property type="term" value="C:Golgi membrane"/>
    <property type="evidence" value="ECO:0007669"/>
    <property type="project" value="UniProtKB-SubCell"/>
</dbReference>
<proteinExistence type="inferred from homology"/>
<dbReference type="Proteomes" id="UP001208570">
    <property type="component" value="Unassembled WGS sequence"/>
</dbReference>
<accession>A0AAD9JVW0</accession>
<keyword evidence="5 9" id="KW-1133">Transmembrane helix</keyword>
<feature type="transmembrane region" description="Helical" evidence="9">
    <location>
        <begin position="21"/>
        <end position="42"/>
    </location>
</feature>
<evidence type="ECO:0000256" key="4">
    <source>
        <dbReference type="ARBA" id="ARBA00022692"/>
    </source>
</evidence>
<keyword evidence="9" id="KW-0119">Carbohydrate metabolism</keyword>
<evidence type="ECO:0000313" key="10">
    <source>
        <dbReference type="EMBL" id="KAK2160278.1"/>
    </source>
</evidence>
<keyword evidence="8 9" id="KW-0325">Glycoprotein</keyword>
<dbReference type="InterPro" id="IPR018011">
    <property type="entry name" value="Carb_sulfotrans_8-10"/>
</dbReference>
<dbReference type="PANTHER" id="PTHR12137">
    <property type="entry name" value="CARBOHYDRATE SULFOTRANSFERASE"/>
    <property type="match status" value="1"/>
</dbReference>
<comment type="similarity">
    <text evidence="2 9">Belongs to the sulfotransferase 2 family.</text>
</comment>
<evidence type="ECO:0000256" key="5">
    <source>
        <dbReference type="ARBA" id="ARBA00022989"/>
    </source>
</evidence>
<evidence type="ECO:0000256" key="1">
    <source>
        <dbReference type="ARBA" id="ARBA00004323"/>
    </source>
</evidence>
<evidence type="ECO:0000256" key="6">
    <source>
        <dbReference type="ARBA" id="ARBA00023034"/>
    </source>
</evidence>
<evidence type="ECO:0000256" key="7">
    <source>
        <dbReference type="ARBA" id="ARBA00023136"/>
    </source>
</evidence>
<dbReference type="EC" id="2.8.2.-" evidence="9"/>
<evidence type="ECO:0000256" key="8">
    <source>
        <dbReference type="ARBA" id="ARBA00023180"/>
    </source>
</evidence>
<evidence type="ECO:0000256" key="2">
    <source>
        <dbReference type="ARBA" id="ARBA00006339"/>
    </source>
</evidence>
<gene>
    <name evidence="10" type="ORF">LSH36_137g07054</name>
</gene>
<organism evidence="10 11">
    <name type="scientific">Paralvinella palmiformis</name>
    <dbReference type="NCBI Taxonomy" id="53620"/>
    <lineage>
        <taxon>Eukaryota</taxon>
        <taxon>Metazoa</taxon>
        <taxon>Spiralia</taxon>
        <taxon>Lophotrochozoa</taxon>
        <taxon>Annelida</taxon>
        <taxon>Polychaeta</taxon>
        <taxon>Sedentaria</taxon>
        <taxon>Canalipalpata</taxon>
        <taxon>Terebellida</taxon>
        <taxon>Terebelliformia</taxon>
        <taxon>Alvinellidae</taxon>
        <taxon>Paralvinella</taxon>
    </lineage>
</organism>
<comment type="caution">
    <text evidence="10">The sequence shown here is derived from an EMBL/GenBank/DDBJ whole genome shotgun (WGS) entry which is preliminary data.</text>
</comment>
<dbReference type="GO" id="GO:0016051">
    <property type="term" value="P:carbohydrate biosynthetic process"/>
    <property type="evidence" value="ECO:0007669"/>
    <property type="project" value="InterPro"/>
</dbReference>
<dbReference type="AlphaFoldDB" id="A0AAD9JVW0"/>
<dbReference type="InterPro" id="IPR005331">
    <property type="entry name" value="Sulfotransferase"/>
</dbReference>
<dbReference type="Pfam" id="PF03567">
    <property type="entry name" value="Sulfotransfer_2"/>
    <property type="match status" value="1"/>
</dbReference>
<keyword evidence="11" id="KW-1185">Reference proteome</keyword>
<evidence type="ECO:0000313" key="11">
    <source>
        <dbReference type="Proteomes" id="UP001208570"/>
    </source>
</evidence>
<keyword evidence="3 9" id="KW-0808">Transferase</keyword>